<dbReference type="Proteomes" id="UP000007015">
    <property type="component" value="Chromosome 11"/>
</dbReference>
<name>A2ZDE6_ORYSI</name>
<proteinExistence type="predicted"/>
<sequence>MAASLGALDFDHLSYSIDGKEWFLLEELQGQIAKLADLDMADDKRYTGGRPSTVDFQIGEYST</sequence>
<accession>A2ZDE6</accession>
<gene>
    <name evidence="1" type="ORF">OsI_35811</name>
</gene>
<organism evidence="1 2">
    <name type="scientific">Oryza sativa subsp. indica</name>
    <name type="common">Rice</name>
    <dbReference type="NCBI Taxonomy" id="39946"/>
    <lineage>
        <taxon>Eukaryota</taxon>
        <taxon>Viridiplantae</taxon>
        <taxon>Streptophyta</taxon>
        <taxon>Embryophyta</taxon>
        <taxon>Tracheophyta</taxon>
        <taxon>Spermatophyta</taxon>
        <taxon>Magnoliopsida</taxon>
        <taxon>Liliopsida</taxon>
        <taxon>Poales</taxon>
        <taxon>Poaceae</taxon>
        <taxon>BOP clade</taxon>
        <taxon>Oryzoideae</taxon>
        <taxon>Oryzeae</taxon>
        <taxon>Oryzinae</taxon>
        <taxon>Oryza</taxon>
        <taxon>Oryza sativa</taxon>
    </lineage>
</organism>
<dbReference type="EMBL" id="CM000136">
    <property type="protein sequence ID" value="EAY80630.1"/>
    <property type="molecule type" value="Genomic_DNA"/>
</dbReference>
<evidence type="ECO:0000313" key="1">
    <source>
        <dbReference type="EMBL" id="EAY80630.1"/>
    </source>
</evidence>
<dbReference type="HOGENOM" id="CLU_2889670_0_0_1"/>
<dbReference type="AlphaFoldDB" id="A2ZDE6"/>
<keyword evidence="2" id="KW-1185">Reference proteome</keyword>
<reference evidence="1 2" key="1">
    <citation type="journal article" date="2005" name="PLoS Biol.">
        <title>The genomes of Oryza sativa: a history of duplications.</title>
        <authorList>
            <person name="Yu J."/>
            <person name="Wang J."/>
            <person name="Lin W."/>
            <person name="Li S."/>
            <person name="Li H."/>
            <person name="Zhou J."/>
            <person name="Ni P."/>
            <person name="Dong W."/>
            <person name="Hu S."/>
            <person name="Zeng C."/>
            <person name="Zhang J."/>
            <person name="Zhang Y."/>
            <person name="Li R."/>
            <person name="Xu Z."/>
            <person name="Li S."/>
            <person name="Li X."/>
            <person name="Zheng H."/>
            <person name="Cong L."/>
            <person name="Lin L."/>
            <person name="Yin J."/>
            <person name="Geng J."/>
            <person name="Li G."/>
            <person name="Shi J."/>
            <person name="Liu J."/>
            <person name="Lv H."/>
            <person name="Li J."/>
            <person name="Wang J."/>
            <person name="Deng Y."/>
            <person name="Ran L."/>
            <person name="Shi X."/>
            <person name="Wang X."/>
            <person name="Wu Q."/>
            <person name="Li C."/>
            <person name="Ren X."/>
            <person name="Wang J."/>
            <person name="Wang X."/>
            <person name="Li D."/>
            <person name="Liu D."/>
            <person name="Zhang X."/>
            <person name="Ji Z."/>
            <person name="Zhao W."/>
            <person name="Sun Y."/>
            <person name="Zhang Z."/>
            <person name="Bao J."/>
            <person name="Han Y."/>
            <person name="Dong L."/>
            <person name="Ji J."/>
            <person name="Chen P."/>
            <person name="Wu S."/>
            <person name="Liu J."/>
            <person name="Xiao Y."/>
            <person name="Bu D."/>
            <person name="Tan J."/>
            <person name="Yang L."/>
            <person name="Ye C."/>
            <person name="Zhang J."/>
            <person name="Xu J."/>
            <person name="Zhou Y."/>
            <person name="Yu Y."/>
            <person name="Zhang B."/>
            <person name="Zhuang S."/>
            <person name="Wei H."/>
            <person name="Liu B."/>
            <person name="Lei M."/>
            <person name="Yu H."/>
            <person name="Li Y."/>
            <person name="Xu H."/>
            <person name="Wei S."/>
            <person name="He X."/>
            <person name="Fang L."/>
            <person name="Zhang Z."/>
            <person name="Zhang Y."/>
            <person name="Huang X."/>
            <person name="Su Z."/>
            <person name="Tong W."/>
            <person name="Li J."/>
            <person name="Tong Z."/>
            <person name="Li S."/>
            <person name="Ye J."/>
            <person name="Wang L."/>
            <person name="Fang L."/>
            <person name="Lei T."/>
            <person name="Chen C."/>
            <person name="Chen H."/>
            <person name="Xu Z."/>
            <person name="Li H."/>
            <person name="Huang H."/>
            <person name="Zhang F."/>
            <person name="Xu H."/>
            <person name="Li N."/>
            <person name="Zhao C."/>
            <person name="Li S."/>
            <person name="Dong L."/>
            <person name="Huang Y."/>
            <person name="Li L."/>
            <person name="Xi Y."/>
            <person name="Qi Q."/>
            <person name="Li W."/>
            <person name="Zhang B."/>
            <person name="Hu W."/>
            <person name="Zhang Y."/>
            <person name="Tian X."/>
            <person name="Jiao Y."/>
            <person name="Liang X."/>
            <person name="Jin J."/>
            <person name="Gao L."/>
            <person name="Zheng W."/>
            <person name="Hao B."/>
            <person name="Liu S."/>
            <person name="Wang W."/>
            <person name="Yuan L."/>
            <person name="Cao M."/>
            <person name="McDermott J."/>
            <person name="Samudrala R."/>
            <person name="Wang J."/>
            <person name="Wong G.K."/>
            <person name="Yang H."/>
        </authorList>
    </citation>
    <scope>NUCLEOTIDE SEQUENCE [LARGE SCALE GENOMIC DNA]</scope>
    <source>
        <strain evidence="2">cv. 93-11</strain>
    </source>
</reference>
<evidence type="ECO:0000313" key="2">
    <source>
        <dbReference type="Proteomes" id="UP000007015"/>
    </source>
</evidence>
<protein>
    <submittedName>
        <fullName evidence="1">Uncharacterized protein</fullName>
    </submittedName>
</protein>
<dbReference type="Gramene" id="BGIOSGA035127-TA">
    <property type="protein sequence ID" value="BGIOSGA035127-PA"/>
    <property type="gene ID" value="BGIOSGA035127"/>
</dbReference>